<feature type="region of interest" description="Disordered" evidence="10">
    <location>
        <begin position="301"/>
        <end position="368"/>
    </location>
</feature>
<dbReference type="GO" id="GO:0000245">
    <property type="term" value="P:spliceosomal complex assembly"/>
    <property type="evidence" value="ECO:0007669"/>
    <property type="project" value="TreeGrafter"/>
</dbReference>
<evidence type="ECO:0000256" key="8">
    <source>
        <dbReference type="ARBA" id="ARBA00048679"/>
    </source>
</evidence>
<dbReference type="EC" id="2.7.11.1" evidence="1"/>
<reference evidence="12" key="2">
    <citation type="submission" date="2025-09" db="UniProtKB">
        <authorList>
            <consortium name="Ensembl"/>
        </authorList>
    </citation>
    <scope>IDENTIFICATION</scope>
</reference>
<dbReference type="OrthoDB" id="2649at2759"/>
<feature type="domain" description="Protein kinase" evidence="11">
    <location>
        <begin position="97"/>
        <end position="620"/>
    </location>
</feature>
<dbReference type="Gene3D" id="1.10.510.10">
    <property type="entry name" value="Transferase(Phosphotransferase) domain 1"/>
    <property type="match status" value="2"/>
</dbReference>
<dbReference type="Gene3D" id="3.30.200.20">
    <property type="entry name" value="Phosphorylase Kinase, domain 1"/>
    <property type="match status" value="1"/>
</dbReference>
<proteinExistence type="predicted"/>
<feature type="region of interest" description="Disordered" evidence="10">
    <location>
        <begin position="14"/>
        <end position="53"/>
    </location>
</feature>
<dbReference type="GO" id="GO:0005634">
    <property type="term" value="C:nucleus"/>
    <property type="evidence" value="ECO:0007669"/>
    <property type="project" value="TreeGrafter"/>
</dbReference>
<dbReference type="PROSITE" id="PS00107">
    <property type="entry name" value="PROTEIN_KINASE_ATP"/>
    <property type="match status" value="1"/>
</dbReference>
<dbReference type="RefSeq" id="XP_030230895.1">
    <property type="nucleotide sequence ID" value="XM_030375035.1"/>
</dbReference>
<dbReference type="PROSITE" id="PS00108">
    <property type="entry name" value="PROTEIN_KINASE_ST"/>
    <property type="match status" value="1"/>
</dbReference>
<dbReference type="GO" id="GO:0005737">
    <property type="term" value="C:cytoplasm"/>
    <property type="evidence" value="ECO:0007669"/>
    <property type="project" value="TreeGrafter"/>
</dbReference>
<keyword evidence="2" id="KW-0723">Serine/threonine-protein kinase</keyword>
<dbReference type="GeneID" id="115557309"/>
<comment type="catalytic activity">
    <reaction evidence="7">
        <text>L-threonyl-[protein] + ATP = O-phospho-L-threonyl-[protein] + ADP + H(+)</text>
        <dbReference type="Rhea" id="RHEA:46608"/>
        <dbReference type="Rhea" id="RHEA-COMP:11060"/>
        <dbReference type="Rhea" id="RHEA-COMP:11605"/>
        <dbReference type="ChEBI" id="CHEBI:15378"/>
        <dbReference type="ChEBI" id="CHEBI:30013"/>
        <dbReference type="ChEBI" id="CHEBI:30616"/>
        <dbReference type="ChEBI" id="CHEBI:61977"/>
        <dbReference type="ChEBI" id="CHEBI:456216"/>
        <dbReference type="EC" id="2.7.11.1"/>
    </reaction>
</comment>
<gene>
    <name evidence="12" type="primary">LOC115557309</name>
</gene>
<dbReference type="InterPro" id="IPR008271">
    <property type="entry name" value="Ser/Thr_kinase_AS"/>
</dbReference>
<dbReference type="InterPro" id="IPR017441">
    <property type="entry name" value="Protein_kinase_ATP_BS"/>
</dbReference>
<keyword evidence="6 9" id="KW-0067">ATP-binding</keyword>
<protein>
    <recommendedName>
        <fullName evidence="1">non-specific serine/threonine protein kinase</fullName>
        <ecNumber evidence="1">2.7.11.1</ecNumber>
    </recommendedName>
</protein>
<evidence type="ECO:0000256" key="5">
    <source>
        <dbReference type="ARBA" id="ARBA00022777"/>
    </source>
</evidence>
<dbReference type="GO" id="GO:0005524">
    <property type="term" value="F:ATP binding"/>
    <property type="evidence" value="ECO:0007669"/>
    <property type="project" value="UniProtKB-UniRule"/>
</dbReference>
<evidence type="ECO:0000259" key="11">
    <source>
        <dbReference type="PROSITE" id="PS50011"/>
    </source>
</evidence>
<feature type="compositionally biased region" description="Basic residues" evidence="10">
    <location>
        <begin position="358"/>
        <end position="368"/>
    </location>
</feature>
<evidence type="ECO:0000256" key="10">
    <source>
        <dbReference type="SAM" id="MobiDB-lite"/>
    </source>
</evidence>
<evidence type="ECO:0000256" key="7">
    <source>
        <dbReference type="ARBA" id="ARBA00047899"/>
    </source>
</evidence>
<dbReference type="GeneTree" id="ENSGT00940000157877"/>
<keyword evidence="13" id="KW-1185">Reference proteome</keyword>
<dbReference type="InterPro" id="IPR000719">
    <property type="entry name" value="Prot_kinase_dom"/>
</dbReference>
<reference evidence="12" key="1">
    <citation type="submission" date="2025-08" db="UniProtKB">
        <authorList>
            <consortium name="Ensembl"/>
        </authorList>
    </citation>
    <scope>IDENTIFICATION</scope>
</reference>
<dbReference type="Pfam" id="PF00069">
    <property type="entry name" value="Pkinase"/>
    <property type="match status" value="2"/>
</dbReference>
<dbReference type="GO" id="GO:0050684">
    <property type="term" value="P:regulation of mRNA processing"/>
    <property type="evidence" value="ECO:0007669"/>
    <property type="project" value="TreeGrafter"/>
</dbReference>
<feature type="compositionally biased region" description="Gly residues" evidence="10">
    <location>
        <begin position="321"/>
        <end position="332"/>
    </location>
</feature>
<dbReference type="SUPFAM" id="SSF56112">
    <property type="entry name" value="Protein kinase-like (PK-like)"/>
    <property type="match status" value="1"/>
</dbReference>
<dbReference type="Ensembl" id="ENSGMOT00000032335.1">
    <property type="protein sequence ID" value="ENSGMOP00000031680.1"/>
    <property type="gene ID" value="ENSGMOG00000002647.2"/>
</dbReference>
<dbReference type="InterPro" id="IPR011009">
    <property type="entry name" value="Kinase-like_dom_sf"/>
</dbReference>
<dbReference type="PANTHER" id="PTHR47634:SF20">
    <property type="entry name" value="SRSF PROTEIN KINASE 3"/>
    <property type="match status" value="1"/>
</dbReference>
<dbReference type="SMART" id="SM00220">
    <property type="entry name" value="S_TKc"/>
    <property type="match status" value="1"/>
</dbReference>
<feature type="binding site" evidence="9">
    <location>
        <position position="126"/>
    </location>
    <ligand>
        <name>ATP</name>
        <dbReference type="ChEBI" id="CHEBI:30616"/>
    </ligand>
</feature>
<dbReference type="AlphaFoldDB" id="A0A8C5AHF6"/>
<sequence length="624" mass="69752">MSSSYAAAFSALSLKPQENTKHPPSAPPPSDIEVSVVNGAPNQPDHPTIHPAAPVVVPQTTSSELLGLEDEQQESSEDYCVGGYYAVEIGEIFIDRYQVVRKLGWGHFSTVWLCWDMEKSHFVALKVVKSATVFTETALDEIKLLKCVRDSDPKDPTRENVVKLIDDFRVTGVNGQQHVCMVLEVLGHQLLKWIIKSNYHGLPLPCVRSIIKQVLQGLDYLHTKCKIIHTDIKPENILLRVDEVYIQRLAANTKLWQLPKSPASPSCSQNTSTREKQSLFNLLGKLNGVFHTLGTWTGRVSRRQMSRLSRKEHRKRDGGGRDGGGSTAGRGQGFKRHVSFVDDLTPPGTPSHDCPLKQQRRRPDKPFHRRSMMLLEDLDPEQSYPDTLPSPCSLTAARSPKARPRSLLLHQTAENHQQTSLSSSLQGVAEVGPVSDGDTVDSVDVLVNLLKPENADKILIKIADLGNACWVNKHFSEDIQTCQYRSVEVLIGADYGPPADIWSTACMAFELATGEYLFEPQAADAFSRDEDHIAHIMELLGPLPTPFALSGTRSKHYFNRKGQLRRISKLKPWSLCEILQDKFEWRREQAAQFSSFLLTMLEPQPGKRATATQCLRHPWLVAVS</sequence>
<keyword evidence="3" id="KW-0808">Transferase</keyword>
<evidence type="ECO:0000313" key="13">
    <source>
        <dbReference type="Proteomes" id="UP000694546"/>
    </source>
</evidence>
<evidence type="ECO:0000256" key="2">
    <source>
        <dbReference type="ARBA" id="ARBA00022527"/>
    </source>
</evidence>
<feature type="compositionally biased region" description="Basic residues" evidence="10">
    <location>
        <begin position="301"/>
        <end position="314"/>
    </location>
</feature>
<evidence type="ECO:0000256" key="9">
    <source>
        <dbReference type="PROSITE-ProRule" id="PRU10141"/>
    </source>
</evidence>
<dbReference type="GO" id="GO:0004674">
    <property type="term" value="F:protein serine/threonine kinase activity"/>
    <property type="evidence" value="ECO:0007669"/>
    <property type="project" value="UniProtKB-KW"/>
</dbReference>
<evidence type="ECO:0000256" key="6">
    <source>
        <dbReference type="ARBA" id="ARBA00022840"/>
    </source>
</evidence>
<dbReference type="Proteomes" id="UP000694546">
    <property type="component" value="Chromosome 13"/>
</dbReference>
<keyword evidence="4 9" id="KW-0547">Nucleotide-binding</keyword>
<accession>A0A8C5AHF6</accession>
<evidence type="ECO:0000256" key="4">
    <source>
        <dbReference type="ARBA" id="ARBA00022741"/>
    </source>
</evidence>
<dbReference type="InterPro" id="IPR051334">
    <property type="entry name" value="SRPK"/>
</dbReference>
<name>A0A8C5AHF6_GADMO</name>
<dbReference type="GO" id="GO:0035556">
    <property type="term" value="P:intracellular signal transduction"/>
    <property type="evidence" value="ECO:0007669"/>
    <property type="project" value="TreeGrafter"/>
</dbReference>
<comment type="catalytic activity">
    <reaction evidence="8">
        <text>L-seryl-[protein] + ATP = O-phospho-L-seryl-[protein] + ADP + H(+)</text>
        <dbReference type="Rhea" id="RHEA:17989"/>
        <dbReference type="Rhea" id="RHEA-COMP:9863"/>
        <dbReference type="Rhea" id="RHEA-COMP:11604"/>
        <dbReference type="ChEBI" id="CHEBI:15378"/>
        <dbReference type="ChEBI" id="CHEBI:29999"/>
        <dbReference type="ChEBI" id="CHEBI:30616"/>
        <dbReference type="ChEBI" id="CHEBI:83421"/>
        <dbReference type="ChEBI" id="CHEBI:456216"/>
        <dbReference type="EC" id="2.7.11.1"/>
    </reaction>
</comment>
<evidence type="ECO:0000256" key="3">
    <source>
        <dbReference type="ARBA" id="ARBA00022679"/>
    </source>
</evidence>
<evidence type="ECO:0000256" key="1">
    <source>
        <dbReference type="ARBA" id="ARBA00012513"/>
    </source>
</evidence>
<dbReference type="PANTHER" id="PTHR47634">
    <property type="entry name" value="PROTEIN KINASE DOMAIN-CONTAINING PROTEIN-RELATED"/>
    <property type="match status" value="1"/>
</dbReference>
<dbReference type="PROSITE" id="PS50011">
    <property type="entry name" value="PROTEIN_KINASE_DOM"/>
    <property type="match status" value="1"/>
</dbReference>
<keyword evidence="5" id="KW-0418">Kinase</keyword>
<evidence type="ECO:0000313" key="12">
    <source>
        <dbReference type="Ensembl" id="ENSGMOP00000031680.1"/>
    </source>
</evidence>
<organism evidence="12 13">
    <name type="scientific">Gadus morhua</name>
    <name type="common">Atlantic cod</name>
    <dbReference type="NCBI Taxonomy" id="8049"/>
    <lineage>
        <taxon>Eukaryota</taxon>
        <taxon>Metazoa</taxon>
        <taxon>Chordata</taxon>
        <taxon>Craniata</taxon>
        <taxon>Vertebrata</taxon>
        <taxon>Euteleostomi</taxon>
        <taxon>Actinopterygii</taxon>
        <taxon>Neopterygii</taxon>
        <taxon>Teleostei</taxon>
        <taxon>Neoteleostei</taxon>
        <taxon>Acanthomorphata</taxon>
        <taxon>Zeiogadaria</taxon>
        <taxon>Gadariae</taxon>
        <taxon>Gadiformes</taxon>
        <taxon>Gadoidei</taxon>
        <taxon>Gadidae</taxon>
        <taxon>Gadus</taxon>
    </lineage>
</organism>